<dbReference type="PANTHER" id="PTHR24276:SF98">
    <property type="entry name" value="FI18310P1-RELATED"/>
    <property type="match status" value="1"/>
</dbReference>
<evidence type="ECO:0000256" key="5">
    <source>
        <dbReference type="ARBA" id="ARBA00022825"/>
    </source>
</evidence>
<evidence type="ECO:0000259" key="9">
    <source>
        <dbReference type="PROSITE" id="PS50240"/>
    </source>
</evidence>
<feature type="domain" description="Peptidase S1" evidence="9">
    <location>
        <begin position="50"/>
        <end position="287"/>
    </location>
</feature>
<evidence type="ECO:0000256" key="3">
    <source>
        <dbReference type="ARBA" id="ARBA00022757"/>
    </source>
</evidence>
<dbReference type="Gene3D" id="2.40.10.10">
    <property type="entry name" value="Trypsin-like serine proteases"/>
    <property type="match status" value="1"/>
</dbReference>
<dbReference type="PROSITE" id="PS50240">
    <property type="entry name" value="TRYPSIN_DOM"/>
    <property type="match status" value="1"/>
</dbReference>
<dbReference type="FunFam" id="2.40.10.10:FF:000068">
    <property type="entry name" value="transmembrane protease serine 2"/>
    <property type="match status" value="1"/>
</dbReference>
<protein>
    <submittedName>
        <fullName evidence="10">CSON001863 protein</fullName>
    </submittedName>
</protein>
<keyword evidence="5 8" id="KW-0720">Serine protease</keyword>
<dbReference type="SUPFAM" id="SSF50494">
    <property type="entry name" value="Trypsin-like serine proteases"/>
    <property type="match status" value="1"/>
</dbReference>
<keyword evidence="3" id="KW-0222">Digestion</keyword>
<keyword evidence="2 8" id="KW-0645">Protease</keyword>
<name>A0A336LJ33_CULSO</name>
<dbReference type="EMBL" id="UFQT01000012">
    <property type="protein sequence ID" value="SSX17615.1"/>
    <property type="molecule type" value="Genomic_DNA"/>
</dbReference>
<dbReference type="VEuPathDB" id="VectorBase:CSON001863"/>
<dbReference type="OMA" id="PGEHVPY"/>
<organism evidence="10">
    <name type="scientific">Culicoides sonorensis</name>
    <name type="common">Biting midge</name>
    <dbReference type="NCBI Taxonomy" id="179676"/>
    <lineage>
        <taxon>Eukaryota</taxon>
        <taxon>Metazoa</taxon>
        <taxon>Ecdysozoa</taxon>
        <taxon>Arthropoda</taxon>
        <taxon>Hexapoda</taxon>
        <taxon>Insecta</taxon>
        <taxon>Pterygota</taxon>
        <taxon>Neoptera</taxon>
        <taxon>Endopterygota</taxon>
        <taxon>Diptera</taxon>
        <taxon>Nematocera</taxon>
        <taxon>Chironomoidea</taxon>
        <taxon>Ceratopogonidae</taxon>
        <taxon>Ceratopogoninae</taxon>
        <taxon>Culicoides</taxon>
        <taxon>Monoculicoides</taxon>
    </lineage>
</organism>
<dbReference type="InterPro" id="IPR009003">
    <property type="entry name" value="Peptidase_S1_PA"/>
</dbReference>
<dbReference type="GO" id="GO:0005576">
    <property type="term" value="C:extracellular region"/>
    <property type="evidence" value="ECO:0007669"/>
    <property type="project" value="UniProtKB-SubCell"/>
</dbReference>
<comment type="subcellular location">
    <subcellularLocation>
        <location evidence="1">Secreted</location>
        <location evidence="1">Extracellular space</location>
    </subcellularLocation>
</comment>
<sequence>MNLSYLTLFLMTVPILTLTIYNIPIQRLIPYQQVPALGKLMAQHEWTTRIVGGEDSSHIVPYQISLQVKRKTKKKSSYFDDDDDRPQYQHNCGGSIITNKWVLTAAHCVVHFYPERLSVVVGTINRARGGTRYLVKNVIVHEDYIELKQHDIALLETEKKIKFGPHVKPIPLDTGHVGGNVECILTGWGYTFPVRGGSLPEHLQVINVPTITNRQCKRVMRGVTRGEICTRKGHLESACGGDSGGPLACNGKLTGVVSYGTRICGSGAPDVFTRVSAHIDWIYSNMKSGGRDDNEEEY</sequence>
<dbReference type="PROSITE" id="PS00135">
    <property type="entry name" value="TRYPSIN_SER"/>
    <property type="match status" value="1"/>
</dbReference>
<dbReference type="GO" id="GO:0004252">
    <property type="term" value="F:serine-type endopeptidase activity"/>
    <property type="evidence" value="ECO:0007669"/>
    <property type="project" value="InterPro"/>
</dbReference>
<dbReference type="InterPro" id="IPR001314">
    <property type="entry name" value="Peptidase_S1A"/>
</dbReference>
<comment type="similarity">
    <text evidence="7">Belongs to the peptidase S1 family. CLIP subfamily.</text>
</comment>
<dbReference type="InterPro" id="IPR018114">
    <property type="entry name" value="TRYPSIN_HIS"/>
</dbReference>
<dbReference type="Pfam" id="PF00089">
    <property type="entry name" value="Trypsin"/>
    <property type="match status" value="1"/>
</dbReference>
<proteinExistence type="inferred from homology"/>
<dbReference type="InterPro" id="IPR033116">
    <property type="entry name" value="TRYPSIN_SER"/>
</dbReference>
<dbReference type="GO" id="GO:0006508">
    <property type="term" value="P:proteolysis"/>
    <property type="evidence" value="ECO:0007669"/>
    <property type="project" value="UniProtKB-KW"/>
</dbReference>
<dbReference type="SMART" id="SM00020">
    <property type="entry name" value="Tryp_SPc"/>
    <property type="match status" value="1"/>
</dbReference>
<evidence type="ECO:0000313" key="10">
    <source>
        <dbReference type="EMBL" id="SSX17615.1"/>
    </source>
</evidence>
<keyword evidence="6" id="KW-1015">Disulfide bond</keyword>
<gene>
    <name evidence="10" type="primary">CSON001863</name>
</gene>
<dbReference type="PRINTS" id="PR00722">
    <property type="entry name" value="CHYMOTRYPSIN"/>
</dbReference>
<dbReference type="GO" id="GO:0007586">
    <property type="term" value="P:digestion"/>
    <property type="evidence" value="ECO:0007669"/>
    <property type="project" value="UniProtKB-KW"/>
</dbReference>
<dbReference type="PANTHER" id="PTHR24276">
    <property type="entry name" value="POLYSERASE-RELATED"/>
    <property type="match status" value="1"/>
</dbReference>
<keyword evidence="4 8" id="KW-0378">Hydrolase</keyword>
<evidence type="ECO:0000256" key="6">
    <source>
        <dbReference type="ARBA" id="ARBA00023157"/>
    </source>
</evidence>
<dbReference type="FunFam" id="2.40.10.10:FF:000036">
    <property type="entry name" value="Trypsin beta"/>
    <property type="match status" value="1"/>
</dbReference>
<dbReference type="InterPro" id="IPR050430">
    <property type="entry name" value="Peptidase_S1"/>
</dbReference>
<dbReference type="CDD" id="cd00190">
    <property type="entry name" value="Tryp_SPc"/>
    <property type="match status" value="1"/>
</dbReference>
<evidence type="ECO:0000256" key="2">
    <source>
        <dbReference type="ARBA" id="ARBA00022670"/>
    </source>
</evidence>
<dbReference type="InterPro" id="IPR043504">
    <property type="entry name" value="Peptidase_S1_PA_chymotrypsin"/>
</dbReference>
<dbReference type="PROSITE" id="PS00134">
    <property type="entry name" value="TRYPSIN_HIS"/>
    <property type="match status" value="1"/>
</dbReference>
<evidence type="ECO:0000256" key="1">
    <source>
        <dbReference type="ARBA" id="ARBA00004239"/>
    </source>
</evidence>
<accession>A0A336LJ33</accession>
<evidence type="ECO:0000256" key="7">
    <source>
        <dbReference type="ARBA" id="ARBA00024195"/>
    </source>
</evidence>
<evidence type="ECO:0000256" key="8">
    <source>
        <dbReference type="RuleBase" id="RU363034"/>
    </source>
</evidence>
<dbReference type="InterPro" id="IPR001254">
    <property type="entry name" value="Trypsin_dom"/>
</dbReference>
<dbReference type="AlphaFoldDB" id="A0A336LJ33"/>
<reference evidence="10" key="1">
    <citation type="submission" date="2018-07" db="EMBL/GenBank/DDBJ databases">
        <authorList>
            <person name="Quirk P.G."/>
            <person name="Krulwich T.A."/>
        </authorList>
    </citation>
    <scope>NUCLEOTIDE SEQUENCE</scope>
</reference>
<evidence type="ECO:0000256" key="4">
    <source>
        <dbReference type="ARBA" id="ARBA00022801"/>
    </source>
</evidence>